<feature type="compositionally biased region" description="Basic and acidic residues" evidence="1">
    <location>
        <begin position="46"/>
        <end position="59"/>
    </location>
</feature>
<evidence type="ECO:0000313" key="2">
    <source>
        <dbReference type="EMBL" id="KKR86653.1"/>
    </source>
</evidence>
<protein>
    <submittedName>
        <fullName evidence="2">Uncharacterized protein</fullName>
    </submittedName>
</protein>
<proteinExistence type="predicted"/>
<reference evidence="2 3" key="1">
    <citation type="journal article" date="2015" name="Nature">
        <title>rRNA introns, odd ribosomes, and small enigmatic genomes across a large radiation of phyla.</title>
        <authorList>
            <person name="Brown C.T."/>
            <person name="Hug L.A."/>
            <person name="Thomas B.C."/>
            <person name="Sharon I."/>
            <person name="Castelle C.J."/>
            <person name="Singh A."/>
            <person name="Wilkins M.J."/>
            <person name="Williams K.H."/>
            <person name="Banfield J.F."/>
        </authorList>
    </citation>
    <scope>NUCLEOTIDE SEQUENCE [LARGE SCALE GENOMIC DNA]</scope>
</reference>
<name>A0A0G0UCI2_9BACT</name>
<gene>
    <name evidence="2" type="ORF">UU35_C0010G0031</name>
</gene>
<feature type="compositionally biased region" description="Basic and acidic residues" evidence="1">
    <location>
        <begin position="20"/>
        <end position="33"/>
    </location>
</feature>
<sequence>MPLLRPPQKEKPATVSEGTLRSETEKSAEERVSPEVIRTPEQFAEGAKETPSETRDKQISEQVLRPIPVSLPVTQVVTKDTLTQEIEDILAEDLTDLYLKMTPSQQELFREKGEETAGKIRELLIVAKVNARKVLDLIRSWLKMIPGVNRFFLEQEAKIKTDKILDAANQRKH</sequence>
<comment type="caution">
    <text evidence="2">The sequence shown here is derived from an EMBL/GenBank/DDBJ whole genome shotgun (WGS) entry which is preliminary data.</text>
</comment>
<organism evidence="2 3">
    <name type="scientific">Candidatus Uhrbacteria bacterium GW2011_GWC2_41_11</name>
    <dbReference type="NCBI Taxonomy" id="1618985"/>
    <lineage>
        <taxon>Bacteria</taxon>
        <taxon>Candidatus Uhriibacteriota</taxon>
    </lineage>
</organism>
<dbReference type="Proteomes" id="UP000034616">
    <property type="component" value="Unassembled WGS sequence"/>
</dbReference>
<accession>A0A0G0UCI2</accession>
<dbReference type="AlphaFoldDB" id="A0A0G0UCI2"/>
<evidence type="ECO:0000256" key="1">
    <source>
        <dbReference type="SAM" id="MobiDB-lite"/>
    </source>
</evidence>
<evidence type="ECO:0000313" key="3">
    <source>
        <dbReference type="Proteomes" id="UP000034616"/>
    </source>
</evidence>
<dbReference type="EMBL" id="LCAH01000010">
    <property type="protein sequence ID" value="KKR86653.1"/>
    <property type="molecule type" value="Genomic_DNA"/>
</dbReference>
<feature type="region of interest" description="Disordered" evidence="1">
    <location>
        <begin position="1"/>
        <end position="60"/>
    </location>
</feature>